<dbReference type="GO" id="GO:0042398">
    <property type="term" value="P:modified amino acid biosynthetic process"/>
    <property type="evidence" value="ECO:0007669"/>
    <property type="project" value="InterPro"/>
</dbReference>
<dbReference type="PIRSF" id="PIRSF012666">
    <property type="entry name" value="UCP012666"/>
    <property type="match status" value="1"/>
</dbReference>
<evidence type="ECO:0000313" key="1">
    <source>
        <dbReference type="EMBL" id="BAZ95227.1"/>
    </source>
</evidence>
<dbReference type="RefSeq" id="WP_096367235.1">
    <property type="nucleotide sequence ID" value="NZ_AP018052.1"/>
</dbReference>
<dbReference type="Pfam" id="PF04107">
    <property type="entry name" value="GCS2"/>
    <property type="match status" value="1"/>
</dbReference>
<proteinExistence type="predicted"/>
<dbReference type="OrthoDB" id="240589at2"/>
<dbReference type="Gene3D" id="3.30.590.20">
    <property type="match status" value="1"/>
</dbReference>
<gene>
    <name evidence="1" type="ORF">FOKN1_2869</name>
</gene>
<dbReference type="InterPro" id="IPR050141">
    <property type="entry name" value="GCL_type2/YbdK_subfam"/>
</dbReference>
<dbReference type="GO" id="GO:0004357">
    <property type="term" value="F:glutamate-cysteine ligase activity"/>
    <property type="evidence" value="ECO:0007669"/>
    <property type="project" value="InterPro"/>
</dbReference>
<dbReference type="AlphaFoldDB" id="A0A1Z4VUB0"/>
<dbReference type="KEGG" id="ttc:FOKN1_2869"/>
<protein>
    <recommendedName>
        <fullName evidence="3">Glutamate--cysteine ligase</fullName>
    </recommendedName>
</protein>
<dbReference type="EMBL" id="AP018052">
    <property type="protein sequence ID" value="BAZ95227.1"/>
    <property type="molecule type" value="Genomic_DNA"/>
</dbReference>
<dbReference type="InterPro" id="IPR014746">
    <property type="entry name" value="Gln_synth/guanido_kin_cat_dom"/>
</dbReference>
<organism evidence="1 2">
    <name type="scientific">Thiohalobacter thiocyanaticus</name>
    <dbReference type="NCBI Taxonomy" id="585455"/>
    <lineage>
        <taxon>Bacteria</taxon>
        <taxon>Pseudomonadati</taxon>
        <taxon>Pseudomonadota</taxon>
        <taxon>Gammaproteobacteria</taxon>
        <taxon>Thiohalobacterales</taxon>
        <taxon>Thiohalobacteraceae</taxon>
        <taxon>Thiohalobacter</taxon>
    </lineage>
</organism>
<keyword evidence="2" id="KW-1185">Reference proteome</keyword>
<sequence length="477" mass="55004">MGQEIQQYHFSSADFDSFRERVRNETLRLAEWFRDGAFSTRDRVIGLELEAWLIDREAQPAPINTEYLRTLNDPMAVPELARFNIELNVHPQSLTGTALSKLHADLRRTWEHCYHVAEDFDARLLMTGILPTLEDRHLVMANMSEMKRYRALNEQVLLQRQGRPLRLDIRGNETLRTEHRDVMLESASTSFQLHLKVNLDRAARYYNLAQMLSAPLVAVSANSPYLFGRDLWDETRIPVFEQSVEVGGHAAASHGPVHRVSFGTGYVHGSLFETFQENCDHFPVLLPIEYDVPPEQLAHLRLHNGTIWRWNRPLIGFDDDGTPHLRIEHRVIPAGPTLADGIANAAFFYGLIFELGERDEVLEWRLPFATARDNFYAAARHGLEAQVTWFDGKRVRMQALLVDKLLPLARRGLERLELDGDDIEHYTGIIRQRLRNGCNGAAWQRAWVARHGRDWQGLTEACLERQRTDTPVHEWDI</sequence>
<dbReference type="InterPro" id="IPR006336">
    <property type="entry name" value="GCS2"/>
</dbReference>
<evidence type="ECO:0000313" key="2">
    <source>
        <dbReference type="Proteomes" id="UP000218765"/>
    </source>
</evidence>
<dbReference type="SUPFAM" id="SSF55931">
    <property type="entry name" value="Glutamine synthetase/guanido kinase"/>
    <property type="match status" value="1"/>
</dbReference>
<dbReference type="Proteomes" id="UP000218765">
    <property type="component" value="Chromosome"/>
</dbReference>
<evidence type="ECO:0008006" key="3">
    <source>
        <dbReference type="Google" id="ProtNLM"/>
    </source>
</evidence>
<name>A0A1Z4VUB0_9GAMM</name>
<accession>A0A1Z4VUB0</accession>
<reference evidence="1 2" key="1">
    <citation type="submission" date="2017-05" db="EMBL/GenBank/DDBJ databases">
        <title>Thiocyanate degradation by Thiohalobacter thiocyanaticus FOKN1.</title>
        <authorList>
            <person name="Oshiki M."/>
            <person name="Fukushima T."/>
            <person name="Kawano S."/>
            <person name="Nakagawa J."/>
        </authorList>
    </citation>
    <scope>NUCLEOTIDE SEQUENCE [LARGE SCALE GENOMIC DNA]</scope>
    <source>
        <strain evidence="1 2">FOKN1</strain>
    </source>
</reference>
<dbReference type="InterPro" id="IPR016602">
    <property type="entry name" value="UCP012666"/>
</dbReference>
<dbReference type="PANTHER" id="PTHR36510:SF3">
    <property type="entry name" value="CONSERVED PROTEIN"/>
    <property type="match status" value="1"/>
</dbReference>
<dbReference type="PANTHER" id="PTHR36510">
    <property type="entry name" value="GLUTAMATE--CYSTEINE LIGASE 2-RELATED"/>
    <property type="match status" value="1"/>
</dbReference>